<evidence type="ECO:0000256" key="3">
    <source>
        <dbReference type="SAM" id="MobiDB-lite"/>
    </source>
</evidence>
<dbReference type="InterPro" id="IPR040096">
    <property type="entry name" value="Ric1"/>
</dbReference>
<dbReference type="Pfam" id="PF07064">
    <property type="entry name" value="RIC1"/>
    <property type="match status" value="1"/>
</dbReference>
<reference evidence="5 6" key="1">
    <citation type="journal article" date="2018" name="BMC Genomics">
        <title>Genomic evidence for intraspecific hybridization in a clonal and extremely halotolerant yeast.</title>
        <authorList>
            <person name="Gostincar C."/>
            <person name="Stajich J.E."/>
            <person name="Zupancic J."/>
            <person name="Zalar P."/>
            <person name="Gunde-Cimerman N."/>
        </authorList>
    </citation>
    <scope>NUCLEOTIDE SEQUENCE [LARGE SCALE GENOMIC DNA]</scope>
    <source>
        <strain evidence="5 6">EXF-6656</strain>
    </source>
</reference>
<evidence type="ECO:0000313" key="6">
    <source>
        <dbReference type="Proteomes" id="UP000281245"/>
    </source>
</evidence>
<comment type="caution">
    <text evidence="5">The sequence shown here is derived from an EMBL/GenBank/DDBJ whole genome shotgun (WGS) entry which is preliminary data.</text>
</comment>
<feature type="domain" description="RIC1 C-terminal alpha solenoid region" evidence="4">
    <location>
        <begin position="736"/>
        <end position="908"/>
    </location>
</feature>
<dbReference type="Proteomes" id="UP000281245">
    <property type="component" value="Unassembled WGS sequence"/>
</dbReference>
<dbReference type="InterPro" id="IPR009771">
    <property type="entry name" value="RIC1_C"/>
</dbReference>
<dbReference type="GO" id="GO:0006886">
    <property type="term" value="P:intracellular protein transport"/>
    <property type="evidence" value="ECO:0007669"/>
    <property type="project" value="InterPro"/>
</dbReference>
<evidence type="ECO:0000259" key="4">
    <source>
        <dbReference type="Pfam" id="PF07064"/>
    </source>
</evidence>
<feature type="compositionally biased region" description="Low complexity" evidence="3">
    <location>
        <begin position="912"/>
        <end position="924"/>
    </location>
</feature>
<proteinExistence type="predicted"/>
<sequence>MYWPIGAPRVYALSKHAAATTTPVVSHDGSNSEHDNTNDQAARGTAPDTHHTSSGVSNEDGGSAHEHDEAGAADSILAVKISRGGTIFATISRSALTIWQTKPTVALAAVVRSAQSIQAYGPSQALLMRPDGLIIVVQTALGYLITYTLATDPHALVYQTQLLPSSRHTRNSSIEGYTSFRRSSAPGFGPTAGEGIGIREVNLRFRMVIRIDAGISRALALDEELLVATRKPAALQSIRWVAEEGMKDYTGNIPLSHRVQLPAATSSTGKPTFLSYSPDGYCLLAGFEKGWAMWSIYGKLCASSFGGNPQFVAANGNNEAWLSGILDGFWSGNGSELALLSRHDDRIWFLDIARNAVTSCMSPANVARGLLQSSGAVMLYHGHEVSDLTALPSDASLWQVAQIPHSYISAQWPIKASAVSSDGKYVAVAGRRGLAHYSVASSRWKTFDDPAAEDRFAVRGGLCWHHHFLIAAVEAGGSYQIRVYSREKALERRLHTEELSAPAILITMSGFDSLLVYTYDNTLIHYIVASNSSSAKLVQVGRIGFHGIIRAPPRVRAISWILPEGQLEQGDPSQDVATASVIFLVDGKLVLLQPSTNDHGELKYDMRVIAQNVEYYLLTRDQPASVASLKAPSVANGVSDGFSVTSHLGHSLRDSLWYFDGDSYHVWSDVQDVLASAPADLGRDLPPTVRIPVDFYPMAAMSAKGIVHGLEVELVQRRDVNFSFFRQVPRTQLFLPQLLRYHLGEFNSPAALHLAQSYQHLPYFAHALEVLLHDVLDNEVDNPPSPPETALLPTVVSFLSSFPQYLEIVVNCTRKTELRSWRTLFTYLPPVTDLFEQAMAQGSLHTAAGYLLVLHAFHEDSFQVHEFARLLQQAAHIQDWNLCRELSRFLVGIDSSGRTLNDALAEAGLKGSGSRTNGTSGSSPGHDEHTGSSPRAALPASDYFSLGRER</sequence>
<feature type="region of interest" description="Disordered" evidence="3">
    <location>
        <begin position="22"/>
        <end position="68"/>
    </location>
</feature>
<dbReference type="GO" id="GO:0034066">
    <property type="term" value="C:Ric1-Rgp1 guanyl-nucleotide exchange factor complex"/>
    <property type="evidence" value="ECO:0007669"/>
    <property type="project" value="InterPro"/>
</dbReference>
<name>A0A3M6XAW2_HORWE</name>
<evidence type="ECO:0000313" key="5">
    <source>
        <dbReference type="EMBL" id="RMX87942.1"/>
    </source>
</evidence>
<dbReference type="EMBL" id="QWIJ01000091">
    <property type="protein sequence ID" value="RMX87942.1"/>
    <property type="molecule type" value="Genomic_DNA"/>
</dbReference>
<dbReference type="PANTHER" id="PTHR22746">
    <property type="entry name" value="RAB6A-GEF COMPLEX PARTNER PROTEIN 1"/>
    <property type="match status" value="1"/>
</dbReference>
<protein>
    <recommendedName>
        <fullName evidence="4">RIC1 C-terminal alpha solenoid region domain-containing protein</fullName>
    </recommendedName>
</protein>
<dbReference type="Pfam" id="PF25440">
    <property type="entry name" value="Beta-prop_RIC1_2nd"/>
    <property type="match status" value="1"/>
</dbReference>
<dbReference type="GO" id="GO:0042147">
    <property type="term" value="P:retrograde transport, endosome to Golgi"/>
    <property type="evidence" value="ECO:0007669"/>
    <property type="project" value="TreeGrafter"/>
</dbReference>
<dbReference type="OrthoDB" id="67540at2759"/>
<dbReference type="PANTHER" id="PTHR22746:SF10">
    <property type="entry name" value="GUANINE NUCLEOTIDE EXCHANGE FACTOR SUBUNIT RIC1"/>
    <property type="match status" value="1"/>
</dbReference>
<organism evidence="5 6">
    <name type="scientific">Hortaea werneckii</name>
    <name type="common">Black yeast</name>
    <name type="synonym">Cladosporium werneckii</name>
    <dbReference type="NCBI Taxonomy" id="91943"/>
    <lineage>
        <taxon>Eukaryota</taxon>
        <taxon>Fungi</taxon>
        <taxon>Dikarya</taxon>
        <taxon>Ascomycota</taxon>
        <taxon>Pezizomycotina</taxon>
        <taxon>Dothideomycetes</taxon>
        <taxon>Dothideomycetidae</taxon>
        <taxon>Mycosphaerellales</taxon>
        <taxon>Teratosphaeriaceae</taxon>
        <taxon>Hortaea</taxon>
    </lineage>
</organism>
<dbReference type="AlphaFoldDB" id="A0A3M6XAW2"/>
<dbReference type="SUPFAM" id="SSF82171">
    <property type="entry name" value="DPP6 N-terminal domain-like"/>
    <property type="match status" value="1"/>
</dbReference>
<dbReference type="GO" id="GO:0000139">
    <property type="term" value="C:Golgi membrane"/>
    <property type="evidence" value="ECO:0007669"/>
    <property type="project" value="TreeGrafter"/>
</dbReference>
<keyword evidence="2" id="KW-0472">Membrane</keyword>
<dbReference type="GO" id="GO:0005829">
    <property type="term" value="C:cytosol"/>
    <property type="evidence" value="ECO:0007669"/>
    <property type="project" value="TreeGrafter"/>
</dbReference>
<comment type="subcellular location">
    <subcellularLocation>
        <location evidence="1">Membrane</location>
    </subcellularLocation>
</comment>
<feature type="region of interest" description="Disordered" evidence="3">
    <location>
        <begin position="908"/>
        <end position="950"/>
    </location>
</feature>
<gene>
    <name evidence="5" type="ORF">D0869_01991</name>
</gene>
<accession>A0A3M6XAW2</accession>
<evidence type="ECO:0000256" key="1">
    <source>
        <dbReference type="ARBA" id="ARBA00004370"/>
    </source>
</evidence>
<evidence type="ECO:0000256" key="2">
    <source>
        <dbReference type="ARBA" id="ARBA00023136"/>
    </source>
</evidence>